<evidence type="ECO:0000256" key="4">
    <source>
        <dbReference type="ARBA" id="ARBA00022833"/>
    </source>
</evidence>
<keyword evidence="8" id="KW-1185">Reference proteome</keyword>
<feature type="domain" description="CCHC-type" evidence="6">
    <location>
        <begin position="231"/>
        <end position="246"/>
    </location>
</feature>
<evidence type="ECO:0000256" key="1">
    <source>
        <dbReference type="ARBA" id="ARBA00022723"/>
    </source>
</evidence>
<accession>A0A0D9XM31</accession>
<evidence type="ECO:0000313" key="7">
    <source>
        <dbReference type="EnsemblPlants" id="LPERR10G13410.1"/>
    </source>
</evidence>
<reference evidence="7 8" key="1">
    <citation type="submission" date="2012-08" db="EMBL/GenBank/DDBJ databases">
        <title>Oryza genome evolution.</title>
        <authorList>
            <person name="Wing R.A."/>
        </authorList>
    </citation>
    <scope>NUCLEOTIDE SEQUENCE</scope>
</reference>
<evidence type="ECO:0000256" key="5">
    <source>
        <dbReference type="PROSITE-ProRule" id="PRU00047"/>
    </source>
</evidence>
<dbReference type="Gene3D" id="4.10.60.10">
    <property type="entry name" value="Zinc finger, CCHC-type"/>
    <property type="match status" value="1"/>
</dbReference>
<dbReference type="STRING" id="77586.A0A0D9XM31"/>
<keyword evidence="4" id="KW-0862">Zinc</keyword>
<dbReference type="eggNOG" id="KOG4400">
    <property type="taxonomic scope" value="Eukaryota"/>
</dbReference>
<dbReference type="Gramene" id="LPERR10G13410.1">
    <property type="protein sequence ID" value="LPERR10G13410.1"/>
    <property type="gene ID" value="LPERR10G13410"/>
</dbReference>
<dbReference type="EnsemblPlants" id="LPERR10G13410.1">
    <property type="protein sequence ID" value="LPERR10G13410.1"/>
    <property type="gene ID" value="LPERR10G13410"/>
</dbReference>
<name>A0A0D9XM31_9ORYZ</name>
<evidence type="ECO:0000259" key="6">
    <source>
        <dbReference type="PROSITE" id="PS50158"/>
    </source>
</evidence>
<dbReference type="GO" id="GO:0008270">
    <property type="term" value="F:zinc ion binding"/>
    <property type="evidence" value="ECO:0007669"/>
    <property type="project" value="UniProtKB-KW"/>
</dbReference>
<dbReference type="InterPro" id="IPR001878">
    <property type="entry name" value="Znf_CCHC"/>
</dbReference>
<evidence type="ECO:0000256" key="2">
    <source>
        <dbReference type="ARBA" id="ARBA00022737"/>
    </source>
</evidence>
<keyword evidence="2" id="KW-0677">Repeat</keyword>
<dbReference type="PANTHER" id="PTHR47103">
    <property type="entry name" value="DNA-BINDING PROTEIN"/>
    <property type="match status" value="1"/>
</dbReference>
<reference evidence="7" key="3">
    <citation type="submission" date="2015-04" db="UniProtKB">
        <authorList>
            <consortium name="EnsemblPlants"/>
        </authorList>
    </citation>
    <scope>IDENTIFICATION</scope>
</reference>
<keyword evidence="3 5" id="KW-0863">Zinc-finger</keyword>
<keyword evidence="1" id="KW-0479">Metal-binding</keyword>
<evidence type="ECO:0000313" key="8">
    <source>
        <dbReference type="Proteomes" id="UP000032180"/>
    </source>
</evidence>
<dbReference type="InterPro" id="IPR036875">
    <property type="entry name" value="Znf_CCHC_sf"/>
</dbReference>
<evidence type="ECO:0000256" key="3">
    <source>
        <dbReference type="ARBA" id="ARBA00022771"/>
    </source>
</evidence>
<protein>
    <recommendedName>
        <fullName evidence="6">CCHC-type domain-containing protein</fullName>
    </recommendedName>
</protein>
<dbReference type="SUPFAM" id="SSF57756">
    <property type="entry name" value="Retrovirus zinc finger-like domains"/>
    <property type="match status" value="1"/>
</dbReference>
<dbReference type="PROSITE" id="PS50158">
    <property type="entry name" value="ZF_CCHC"/>
    <property type="match status" value="2"/>
</dbReference>
<dbReference type="AlphaFoldDB" id="A0A0D9XM31"/>
<dbReference type="HOGENOM" id="CLU_1226369_0_0_1"/>
<reference evidence="8" key="2">
    <citation type="submission" date="2013-12" db="EMBL/GenBank/DDBJ databases">
        <authorList>
            <person name="Yu Y."/>
            <person name="Lee S."/>
            <person name="de Baynast K."/>
            <person name="Wissotski M."/>
            <person name="Liu L."/>
            <person name="Talag J."/>
            <person name="Goicoechea J."/>
            <person name="Angelova A."/>
            <person name="Jetty R."/>
            <person name="Kudrna D."/>
            <person name="Golser W."/>
            <person name="Rivera L."/>
            <person name="Zhang J."/>
            <person name="Wing R."/>
        </authorList>
    </citation>
    <scope>NUCLEOTIDE SEQUENCE</scope>
</reference>
<dbReference type="GO" id="GO:0003676">
    <property type="term" value="F:nucleic acid binding"/>
    <property type="evidence" value="ECO:0007669"/>
    <property type="project" value="InterPro"/>
</dbReference>
<dbReference type="Pfam" id="PF00098">
    <property type="entry name" value="zf-CCHC"/>
    <property type="match status" value="2"/>
</dbReference>
<sequence>MSGELWMTTTGSASSFFFLDQVSRFSSSFLIPNSQSTPESRAVAVAAGDFHGRNLAAVRLTRLLVLLAPAAAAHHQRTAGFVLSVPRTVMHHIGETATVVLADLPMICATIVSAQDILLETVQMWLSAMPVGFQGTLQQSVRPKISAGTAKSLATWLAAARMKGYAVTVASQVTLQETALLHHRCQRGGPPPFRGGGPPPFRGGYSDVVCRACNQVGHMSRDCMAGAFMICHNCGGRGHMAYECPSGRLMDRFPPRRY</sequence>
<organism evidence="7 8">
    <name type="scientific">Leersia perrieri</name>
    <dbReference type="NCBI Taxonomy" id="77586"/>
    <lineage>
        <taxon>Eukaryota</taxon>
        <taxon>Viridiplantae</taxon>
        <taxon>Streptophyta</taxon>
        <taxon>Embryophyta</taxon>
        <taxon>Tracheophyta</taxon>
        <taxon>Spermatophyta</taxon>
        <taxon>Magnoliopsida</taxon>
        <taxon>Liliopsida</taxon>
        <taxon>Poales</taxon>
        <taxon>Poaceae</taxon>
        <taxon>BOP clade</taxon>
        <taxon>Oryzoideae</taxon>
        <taxon>Oryzeae</taxon>
        <taxon>Oryzinae</taxon>
        <taxon>Leersia</taxon>
    </lineage>
</organism>
<dbReference type="SMART" id="SM00343">
    <property type="entry name" value="ZnF_C2HC"/>
    <property type="match status" value="2"/>
</dbReference>
<dbReference type="PANTHER" id="PTHR47103:SF8">
    <property type="entry name" value="DNA-BINDING PROTEIN"/>
    <property type="match status" value="1"/>
</dbReference>
<dbReference type="Proteomes" id="UP000032180">
    <property type="component" value="Chromosome 10"/>
</dbReference>
<feature type="domain" description="CCHC-type" evidence="6">
    <location>
        <begin position="210"/>
        <end position="223"/>
    </location>
</feature>
<proteinExistence type="predicted"/>